<sequence>MSFVLWAFGSVMALMMVEVLRRRLKKKGEKPDVPLDSSVDGSYNDESSESDFSDPPIGYCGSESESESEYEYEDEEQHRSSNYASRYIHTRQL</sequence>
<name>A0A7S4RSY6_9STRA</name>
<proteinExistence type="predicted"/>
<organism evidence="2">
    <name type="scientific">Ditylum brightwellii</name>
    <dbReference type="NCBI Taxonomy" id="49249"/>
    <lineage>
        <taxon>Eukaryota</taxon>
        <taxon>Sar</taxon>
        <taxon>Stramenopiles</taxon>
        <taxon>Ochrophyta</taxon>
        <taxon>Bacillariophyta</taxon>
        <taxon>Mediophyceae</taxon>
        <taxon>Lithodesmiophycidae</taxon>
        <taxon>Lithodesmiales</taxon>
        <taxon>Lithodesmiaceae</taxon>
        <taxon>Ditylum</taxon>
    </lineage>
</organism>
<reference evidence="2" key="1">
    <citation type="submission" date="2021-01" db="EMBL/GenBank/DDBJ databases">
        <authorList>
            <person name="Corre E."/>
            <person name="Pelletier E."/>
            <person name="Niang G."/>
            <person name="Scheremetjew M."/>
            <person name="Finn R."/>
            <person name="Kale V."/>
            <person name="Holt S."/>
            <person name="Cochrane G."/>
            <person name="Meng A."/>
            <person name="Brown T."/>
            <person name="Cohen L."/>
        </authorList>
    </citation>
    <scope>NUCLEOTIDE SEQUENCE</scope>
    <source>
        <strain evidence="2">GSO104</strain>
    </source>
</reference>
<accession>A0A7S4RSY6</accession>
<feature type="compositionally biased region" description="Acidic residues" evidence="1">
    <location>
        <begin position="64"/>
        <end position="75"/>
    </location>
</feature>
<protein>
    <submittedName>
        <fullName evidence="2">Uncharacterized protein</fullName>
    </submittedName>
</protein>
<dbReference type="AlphaFoldDB" id="A0A7S4RSY6"/>
<gene>
    <name evidence="2" type="ORF">DBRI00130_LOCUS23157</name>
</gene>
<feature type="region of interest" description="Disordered" evidence="1">
    <location>
        <begin position="26"/>
        <end position="93"/>
    </location>
</feature>
<dbReference type="EMBL" id="HBNS01029430">
    <property type="protein sequence ID" value="CAE4622920.1"/>
    <property type="molecule type" value="Transcribed_RNA"/>
</dbReference>
<evidence type="ECO:0000313" key="2">
    <source>
        <dbReference type="EMBL" id="CAE4622920.1"/>
    </source>
</evidence>
<evidence type="ECO:0000256" key="1">
    <source>
        <dbReference type="SAM" id="MobiDB-lite"/>
    </source>
</evidence>